<accession>A0A0S4XPU8</accession>
<gene>
    <name evidence="1" type="ORF">BN3087_550008</name>
</gene>
<dbReference type="EMBL" id="FAXN01000057">
    <property type="protein sequence ID" value="CUV65992.1"/>
    <property type="molecule type" value="Genomic_DNA"/>
</dbReference>
<proteinExistence type="predicted"/>
<dbReference type="AlphaFoldDB" id="A0A0S4XPU8"/>
<organism evidence="1">
    <name type="scientific">Sulfurovum sp. enrichment culture clone C5</name>
    <dbReference type="NCBI Taxonomy" id="497650"/>
    <lineage>
        <taxon>Bacteria</taxon>
        <taxon>Pseudomonadati</taxon>
        <taxon>Campylobacterota</taxon>
        <taxon>Epsilonproteobacteria</taxon>
        <taxon>Campylobacterales</taxon>
        <taxon>Sulfurovaceae</taxon>
        <taxon>Sulfurovum</taxon>
        <taxon>environmental samples</taxon>
    </lineage>
</organism>
<name>A0A0S4XPU8_9BACT</name>
<reference evidence="1" key="1">
    <citation type="submission" date="2015-11" db="EMBL/GenBank/DDBJ databases">
        <authorList>
            <person name="Zhang Y."/>
            <person name="Guo Z."/>
        </authorList>
    </citation>
    <scope>NUCLEOTIDE SEQUENCE</scope>
    <source>
        <strain evidence="1">BN30871</strain>
    </source>
</reference>
<sequence length="28" mass="3243">MSKETIPPKDLKEKIKSNKLKKIVFKNG</sequence>
<protein>
    <submittedName>
        <fullName evidence="1">Uncharacterized protein</fullName>
    </submittedName>
</protein>
<evidence type="ECO:0000313" key="1">
    <source>
        <dbReference type="EMBL" id="CUV65992.1"/>
    </source>
</evidence>